<evidence type="ECO:0000256" key="5">
    <source>
        <dbReference type="ARBA" id="ARBA00022801"/>
    </source>
</evidence>
<keyword evidence="3" id="KW-0227">DNA damage</keyword>
<reference evidence="7 8" key="1">
    <citation type="submission" date="2019-09" db="EMBL/GenBank/DDBJ databases">
        <title>Genome sequence and assembly of Adhaeribacter sp.</title>
        <authorList>
            <person name="Chhetri G."/>
        </authorList>
    </citation>
    <scope>NUCLEOTIDE SEQUENCE [LARGE SCALE GENOMIC DNA]</scope>
    <source>
        <strain evidence="7 8">DK36</strain>
    </source>
</reference>
<accession>A0A5M6DKG4</accession>
<dbReference type="SUPFAM" id="SSF51658">
    <property type="entry name" value="Xylose isomerase-like"/>
    <property type="match status" value="1"/>
</dbReference>
<dbReference type="GO" id="GO:0004519">
    <property type="term" value="F:endonuclease activity"/>
    <property type="evidence" value="ECO:0007669"/>
    <property type="project" value="UniProtKB-KW"/>
</dbReference>
<keyword evidence="1" id="KW-0540">Nuclease</keyword>
<comment type="caution">
    <text evidence="7">The sequence shown here is derived from an EMBL/GenBank/DDBJ whole genome shotgun (WGS) entry which is preliminary data.</text>
</comment>
<dbReference type="NCBIfam" id="TIGR00629">
    <property type="entry name" value="uvde"/>
    <property type="match status" value="1"/>
</dbReference>
<dbReference type="InterPro" id="IPR036237">
    <property type="entry name" value="Xyl_isomerase-like_sf"/>
</dbReference>
<dbReference type="GO" id="GO:0016787">
    <property type="term" value="F:hydrolase activity"/>
    <property type="evidence" value="ECO:0007669"/>
    <property type="project" value="UniProtKB-KW"/>
</dbReference>
<dbReference type="GO" id="GO:0006289">
    <property type="term" value="P:nucleotide-excision repair"/>
    <property type="evidence" value="ECO:0007669"/>
    <property type="project" value="InterPro"/>
</dbReference>
<dbReference type="PANTHER" id="PTHR31290:SF5">
    <property type="entry name" value="UV-DAMAGE ENDONUCLEASE"/>
    <property type="match status" value="1"/>
</dbReference>
<evidence type="ECO:0000256" key="3">
    <source>
        <dbReference type="ARBA" id="ARBA00022763"/>
    </source>
</evidence>
<organism evidence="7 8">
    <name type="scientific">Adhaeribacter rhizoryzae</name>
    <dbReference type="NCBI Taxonomy" id="2607907"/>
    <lineage>
        <taxon>Bacteria</taxon>
        <taxon>Pseudomonadati</taxon>
        <taxon>Bacteroidota</taxon>
        <taxon>Cytophagia</taxon>
        <taxon>Cytophagales</taxon>
        <taxon>Hymenobacteraceae</taxon>
        <taxon>Adhaeribacter</taxon>
    </lineage>
</organism>
<evidence type="ECO:0000256" key="4">
    <source>
        <dbReference type="ARBA" id="ARBA00022769"/>
    </source>
</evidence>
<keyword evidence="4" id="KW-0228">DNA excision</keyword>
<keyword evidence="6" id="KW-0234">DNA repair</keyword>
<dbReference type="EMBL" id="VWSF01000004">
    <property type="protein sequence ID" value="KAA5547991.1"/>
    <property type="molecule type" value="Genomic_DNA"/>
</dbReference>
<dbReference type="InterPro" id="IPR004601">
    <property type="entry name" value="UvdE"/>
</dbReference>
<keyword evidence="2 7" id="KW-0255">Endonuclease</keyword>
<proteinExistence type="predicted"/>
<keyword evidence="8" id="KW-1185">Reference proteome</keyword>
<dbReference type="GO" id="GO:0009411">
    <property type="term" value="P:response to UV"/>
    <property type="evidence" value="ECO:0007669"/>
    <property type="project" value="InterPro"/>
</dbReference>
<dbReference type="AlphaFoldDB" id="A0A5M6DKG4"/>
<dbReference type="PANTHER" id="PTHR31290">
    <property type="entry name" value="UV-DAMAGE ENDONUCLEASE"/>
    <property type="match status" value="1"/>
</dbReference>
<gene>
    <name evidence="7" type="primary">uvsE</name>
    <name evidence="7" type="ORF">F0145_06940</name>
</gene>
<evidence type="ECO:0000256" key="1">
    <source>
        <dbReference type="ARBA" id="ARBA00022722"/>
    </source>
</evidence>
<keyword evidence="5" id="KW-0378">Hydrolase</keyword>
<dbReference type="Gene3D" id="3.20.20.150">
    <property type="entry name" value="Divalent-metal-dependent TIM barrel enzymes"/>
    <property type="match status" value="1"/>
</dbReference>
<dbReference type="Pfam" id="PF03851">
    <property type="entry name" value="UvdE"/>
    <property type="match status" value="1"/>
</dbReference>
<protein>
    <submittedName>
        <fullName evidence="7">UV DNA damage repair endonuclease UvsE</fullName>
    </submittedName>
</protein>
<evidence type="ECO:0000256" key="6">
    <source>
        <dbReference type="ARBA" id="ARBA00023204"/>
    </source>
</evidence>
<dbReference type="Proteomes" id="UP000323426">
    <property type="component" value="Unassembled WGS sequence"/>
</dbReference>
<sequence length="305" mass="34618">MRVGYASINLTLAAQKIQVNRSMMKRTFLEKGIIYASGLALANFTDFEKIIDWNIQNNILFFRMSSDMMPWMSQYQIADLPDYEDIKIVLQRCGKKAAQNNLRLTYHPGPFNVLAANSEHVLTKTIHELRNHADIMDLLHLPQSHYAKINIHVGGAFGDKTAAMARFAQNFTLLPENVRKRLAVENDDKANMFSVQDLRWLHEQINIPITFDYFHHQFCTGGLSEQEALLAAVSTWPEDITPVVHFSSSKKKYEDPAAGATAHADYLYEPVNTYGQEVDIMFEAKAKELAVAKYLATFNMPASNP</sequence>
<name>A0A5M6DKG4_9BACT</name>
<evidence type="ECO:0000256" key="2">
    <source>
        <dbReference type="ARBA" id="ARBA00022759"/>
    </source>
</evidence>
<evidence type="ECO:0000313" key="8">
    <source>
        <dbReference type="Proteomes" id="UP000323426"/>
    </source>
</evidence>
<evidence type="ECO:0000313" key="7">
    <source>
        <dbReference type="EMBL" id="KAA5547991.1"/>
    </source>
</evidence>